<evidence type="ECO:0000313" key="2">
    <source>
        <dbReference type="EMBL" id="UTC26071.1"/>
    </source>
</evidence>
<keyword evidence="1" id="KW-0812">Transmembrane</keyword>
<sequence length="137" mass="15814">MVGLVSYSYLPAQTENEFSLWSPTASAQIENEKPLWSLNLHKFEMNFPFGVQLKKSVQSSMQLYLHKFKMKKPSLPEILNSNFGGLVYVYLGNLLVTCFNIVYVFMCDIIFCKLFCSRIDIYTCIIAKRYRSVVVAL</sequence>
<evidence type="ECO:0000313" key="3">
    <source>
        <dbReference type="Proteomes" id="UP001055816"/>
    </source>
</evidence>
<name>A0A9E7N2L2_9CAUD</name>
<keyword evidence="3" id="KW-1185">Reference proteome</keyword>
<proteinExistence type="predicted"/>
<organism evidence="2 3">
    <name type="scientific">Shigella phage Henu11</name>
    <dbReference type="NCBI Taxonomy" id="2930391"/>
    <lineage>
        <taxon>Viruses</taxon>
        <taxon>Duplodnaviria</taxon>
        <taxon>Heunggongvirae</taxon>
        <taxon>Uroviricota</taxon>
        <taxon>Caudoviricetes</taxon>
        <taxon>Andersonviridae</taxon>
        <taxon>Ounavirinae</taxon>
        <taxon>Mooglevirus</taxon>
        <taxon>Mooglevirus Henu11</taxon>
    </lineage>
</organism>
<keyword evidence="1" id="KW-1133">Transmembrane helix</keyword>
<reference evidence="2" key="1">
    <citation type="submission" date="2022-03" db="EMBL/GenBank/DDBJ databases">
        <authorList>
            <person name="Zhao Y."/>
        </authorList>
    </citation>
    <scope>NUCLEOTIDE SEQUENCE</scope>
</reference>
<keyword evidence="1" id="KW-0472">Membrane</keyword>
<accession>A0A9E7N2L2</accession>
<gene>
    <name evidence="2" type="ORF">Henu11_gp42</name>
</gene>
<dbReference type="Proteomes" id="UP001055816">
    <property type="component" value="Segment"/>
</dbReference>
<dbReference type="EMBL" id="OM953433">
    <property type="protein sequence ID" value="UTC26071.1"/>
    <property type="molecule type" value="Genomic_DNA"/>
</dbReference>
<evidence type="ECO:0000256" key="1">
    <source>
        <dbReference type="SAM" id="Phobius"/>
    </source>
</evidence>
<feature type="transmembrane region" description="Helical" evidence="1">
    <location>
        <begin position="87"/>
        <end position="111"/>
    </location>
</feature>
<protein>
    <submittedName>
        <fullName evidence="2">Uncharacterized protein</fullName>
    </submittedName>
</protein>